<dbReference type="InterPro" id="IPR010921">
    <property type="entry name" value="Trp_repressor/repl_initiator"/>
</dbReference>
<feature type="domain" description="Brinker DNA-binding" evidence="2">
    <location>
        <begin position="35"/>
        <end position="90"/>
    </location>
</feature>
<gene>
    <name evidence="3" type="ORF">R5R35_001511</name>
</gene>
<feature type="compositionally biased region" description="Pro residues" evidence="1">
    <location>
        <begin position="415"/>
        <end position="435"/>
    </location>
</feature>
<dbReference type="EMBL" id="JAZDUA010000002">
    <property type="protein sequence ID" value="KAK7874416.1"/>
    <property type="molecule type" value="Genomic_DNA"/>
</dbReference>
<name>A0AAN9W1P6_9ORTH</name>
<dbReference type="Proteomes" id="UP001378592">
    <property type="component" value="Unassembled WGS sequence"/>
</dbReference>
<dbReference type="Gene3D" id="1.10.10.60">
    <property type="entry name" value="Homeodomain-like"/>
    <property type="match status" value="2"/>
</dbReference>
<dbReference type="InterPro" id="IPR051839">
    <property type="entry name" value="RD_transcriptional_regulator"/>
</dbReference>
<feature type="compositionally biased region" description="Polar residues" evidence="1">
    <location>
        <begin position="99"/>
        <end position="108"/>
    </location>
</feature>
<feature type="compositionally biased region" description="Gly residues" evidence="1">
    <location>
        <begin position="119"/>
        <end position="131"/>
    </location>
</feature>
<evidence type="ECO:0000256" key="1">
    <source>
        <dbReference type="SAM" id="MobiDB-lite"/>
    </source>
</evidence>
<comment type="caution">
    <text evidence="3">The sequence shown here is derived from an EMBL/GenBank/DDBJ whole genome shotgun (WGS) entry which is preliminary data.</text>
</comment>
<feature type="region of interest" description="Disordered" evidence="1">
    <location>
        <begin position="175"/>
        <end position="216"/>
    </location>
</feature>
<feature type="domain" description="Brinker DNA-binding" evidence="2">
    <location>
        <begin position="235"/>
        <end position="289"/>
    </location>
</feature>
<evidence type="ECO:0000259" key="2">
    <source>
        <dbReference type="Pfam" id="PF09607"/>
    </source>
</evidence>
<feature type="region of interest" description="Disordered" evidence="1">
    <location>
        <begin position="90"/>
        <end position="157"/>
    </location>
</feature>
<dbReference type="Pfam" id="PF09607">
    <property type="entry name" value="BrkDBD"/>
    <property type="match status" value="2"/>
</dbReference>
<dbReference type="SUPFAM" id="SSF48295">
    <property type="entry name" value="TrpR-like"/>
    <property type="match status" value="2"/>
</dbReference>
<evidence type="ECO:0000313" key="4">
    <source>
        <dbReference type="Proteomes" id="UP001378592"/>
    </source>
</evidence>
<feature type="compositionally biased region" description="Basic and acidic residues" evidence="1">
    <location>
        <begin position="141"/>
        <end position="157"/>
    </location>
</feature>
<feature type="compositionally biased region" description="Low complexity" evidence="1">
    <location>
        <begin position="403"/>
        <end position="414"/>
    </location>
</feature>
<sequence>MAQGLERESKGQTRSKDTDEKISKFVRCGEGRVMGSRRIFPPQFKLQVLDSYRKDEDCKGNQRATARKYGIHRRQIQKWLQVEASLRTSVEVGSERRQASPTALNLTSAGDARQRDDSGSGGGGGGGGGGESLLVAAAEAEPTRWPRGGERRESCEEVRRLDRIELDRRPDIPSSFLHILKDETEEEEDDDEEEEDDDEEDDEEEEGVSEEDNMDSARDAYNNDEALDFSCAALGKRRSFSLQFKLEVLNAFHADGLCHGNQRATARKFGINRRQVQKWLGQEVELRGEAAFRGGLYRQRLGRWLEMEEGARKGAEDHLAAAAMSAAVMFDQYAASSEYCWDLSSKKRKLDDEAAVECKKARVSPAAAAGAKDEDAEDRVRTGAGEARDVSSTSGRDPREDAPAAYARGRAAVPVPVPAPAPPPATAPAPAPAPAPVPAPLDEQETALCLVKVKGEAEVTSSIDAHPFLHDPFLARHPPFHISPLALPAAAYDFYSFHCRHPCLQHLQTPKWFQSRAAAVPGFF</sequence>
<dbReference type="AlphaFoldDB" id="A0AAN9W1P6"/>
<protein>
    <recommendedName>
        <fullName evidence="2">Brinker DNA-binding domain-containing protein</fullName>
    </recommendedName>
</protein>
<feature type="region of interest" description="Disordered" evidence="1">
    <location>
        <begin position="1"/>
        <end position="22"/>
    </location>
</feature>
<dbReference type="InterPro" id="IPR018586">
    <property type="entry name" value="Brinker_DNA-bd"/>
</dbReference>
<accession>A0AAN9W1P6</accession>
<keyword evidence="4" id="KW-1185">Reference proteome</keyword>
<dbReference type="PANTHER" id="PTHR33215:SF13">
    <property type="entry name" value="PROTEIN DISTAL ANTENNA"/>
    <property type="match status" value="1"/>
</dbReference>
<feature type="compositionally biased region" description="Acidic residues" evidence="1">
    <location>
        <begin position="183"/>
        <end position="214"/>
    </location>
</feature>
<evidence type="ECO:0000313" key="3">
    <source>
        <dbReference type="EMBL" id="KAK7874416.1"/>
    </source>
</evidence>
<organism evidence="3 4">
    <name type="scientific">Gryllus longicercus</name>
    <dbReference type="NCBI Taxonomy" id="2509291"/>
    <lineage>
        <taxon>Eukaryota</taxon>
        <taxon>Metazoa</taxon>
        <taxon>Ecdysozoa</taxon>
        <taxon>Arthropoda</taxon>
        <taxon>Hexapoda</taxon>
        <taxon>Insecta</taxon>
        <taxon>Pterygota</taxon>
        <taxon>Neoptera</taxon>
        <taxon>Polyneoptera</taxon>
        <taxon>Orthoptera</taxon>
        <taxon>Ensifera</taxon>
        <taxon>Gryllidea</taxon>
        <taxon>Grylloidea</taxon>
        <taxon>Gryllidae</taxon>
        <taxon>Gryllinae</taxon>
        <taxon>Gryllus</taxon>
    </lineage>
</organism>
<dbReference type="PANTHER" id="PTHR33215">
    <property type="entry name" value="PROTEIN DISTAL ANTENNA"/>
    <property type="match status" value="1"/>
</dbReference>
<proteinExistence type="predicted"/>
<reference evidence="3 4" key="1">
    <citation type="submission" date="2024-03" db="EMBL/GenBank/DDBJ databases">
        <title>The genome assembly and annotation of the cricket Gryllus longicercus Weissman &amp; Gray.</title>
        <authorList>
            <person name="Szrajer S."/>
            <person name="Gray D."/>
            <person name="Ylla G."/>
        </authorList>
    </citation>
    <scope>NUCLEOTIDE SEQUENCE [LARGE SCALE GENOMIC DNA]</scope>
    <source>
        <strain evidence="3">DAG 2021-001</strain>
        <tissue evidence="3">Whole body minus gut</tissue>
    </source>
</reference>
<feature type="compositionally biased region" description="Basic and acidic residues" evidence="1">
    <location>
        <begin position="378"/>
        <end position="389"/>
    </location>
</feature>
<dbReference type="GO" id="GO:0043565">
    <property type="term" value="F:sequence-specific DNA binding"/>
    <property type="evidence" value="ECO:0007669"/>
    <property type="project" value="InterPro"/>
</dbReference>
<feature type="region of interest" description="Disordered" evidence="1">
    <location>
        <begin position="361"/>
        <end position="435"/>
    </location>
</feature>